<dbReference type="GO" id="GO:0005634">
    <property type="term" value="C:nucleus"/>
    <property type="evidence" value="ECO:0007669"/>
    <property type="project" value="UniProtKB-SubCell"/>
</dbReference>
<keyword evidence="2" id="KW-0539">Nucleus</keyword>
<dbReference type="Proteomes" id="UP000572817">
    <property type="component" value="Unassembled WGS sequence"/>
</dbReference>
<dbReference type="AlphaFoldDB" id="A0A8H4INJ2"/>
<feature type="signal peptide" evidence="3">
    <location>
        <begin position="1"/>
        <end position="19"/>
    </location>
</feature>
<keyword evidence="3" id="KW-0732">Signal</keyword>
<comment type="subcellular location">
    <subcellularLocation>
        <location evidence="1">Nucleus</location>
    </subcellularLocation>
</comment>
<accession>A0A8H4INJ2</accession>
<dbReference type="GO" id="GO:0045944">
    <property type="term" value="P:positive regulation of transcription by RNA polymerase II"/>
    <property type="evidence" value="ECO:0007669"/>
    <property type="project" value="TreeGrafter"/>
</dbReference>
<organism evidence="4 5">
    <name type="scientific">Botryosphaeria dothidea</name>
    <dbReference type="NCBI Taxonomy" id="55169"/>
    <lineage>
        <taxon>Eukaryota</taxon>
        <taxon>Fungi</taxon>
        <taxon>Dikarya</taxon>
        <taxon>Ascomycota</taxon>
        <taxon>Pezizomycotina</taxon>
        <taxon>Dothideomycetes</taxon>
        <taxon>Dothideomycetes incertae sedis</taxon>
        <taxon>Botryosphaeriales</taxon>
        <taxon>Botryosphaeriaceae</taxon>
        <taxon>Botryosphaeria</taxon>
    </lineage>
</organism>
<gene>
    <name evidence="4" type="ORF">GTA08_BOTSDO09036</name>
</gene>
<dbReference type="GO" id="GO:0000976">
    <property type="term" value="F:transcription cis-regulatory region binding"/>
    <property type="evidence" value="ECO:0007669"/>
    <property type="project" value="TreeGrafter"/>
</dbReference>
<evidence type="ECO:0000256" key="1">
    <source>
        <dbReference type="ARBA" id="ARBA00004123"/>
    </source>
</evidence>
<dbReference type="PANTHER" id="PTHR37534:SF49">
    <property type="entry name" value="LYSINE BIOSYNTHESIS REGULATORY PROTEIN LYS14"/>
    <property type="match status" value="1"/>
</dbReference>
<keyword evidence="5" id="KW-1185">Reference proteome</keyword>
<dbReference type="GO" id="GO:0003700">
    <property type="term" value="F:DNA-binding transcription factor activity"/>
    <property type="evidence" value="ECO:0007669"/>
    <property type="project" value="TreeGrafter"/>
</dbReference>
<dbReference type="InterPro" id="IPR021858">
    <property type="entry name" value="Fun_TF"/>
</dbReference>
<dbReference type="PANTHER" id="PTHR37534">
    <property type="entry name" value="TRANSCRIPTIONAL ACTIVATOR PROTEIN UGA3"/>
    <property type="match status" value="1"/>
</dbReference>
<dbReference type="Pfam" id="PF11951">
    <property type="entry name" value="Fungal_trans_2"/>
    <property type="match status" value="1"/>
</dbReference>
<dbReference type="OrthoDB" id="25818at2759"/>
<proteinExistence type="predicted"/>
<evidence type="ECO:0000313" key="4">
    <source>
        <dbReference type="EMBL" id="KAF4303562.1"/>
    </source>
</evidence>
<comment type="caution">
    <text evidence="4">The sequence shown here is derived from an EMBL/GenBank/DDBJ whole genome shotgun (WGS) entry which is preliminary data.</text>
</comment>
<reference evidence="4" key="1">
    <citation type="submission" date="2020-04" db="EMBL/GenBank/DDBJ databases">
        <title>Genome Assembly and Annotation of Botryosphaeria dothidea sdau 11-99, a Latent Pathogen of Apple Fruit Ring Rot in China.</title>
        <authorList>
            <person name="Yu C."/>
            <person name="Diao Y."/>
            <person name="Lu Q."/>
            <person name="Zhao J."/>
            <person name="Cui S."/>
            <person name="Peng C."/>
            <person name="He B."/>
            <person name="Liu H."/>
        </authorList>
    </citation>
    <scope>NUCLEOTIDE SEQUENCE [LARGE SCALE GENOMIC DNA]</scope>
    <source>
        <strain evidence="4">Sdau11-99</strain>
    </source>
</reference>
<protein>
    <submittedName>
        <fullName evidence="4">Uncharacterized protein</fullName>
    </submittedName>
</protein>
<feature type="chain" id="PRO_5034669743" evidence="3">
    <location>
        <begin position="20"/>
        <end position="237"/>
    </location>
</feature>
<evidence type="ECO:0000256" key="2">
    <source>
        <dbReference type="ARBA" id="ARBA00023242"/>
    </source>
</evidence>
<name>A0A8H4INJ2_9PEZI</name>
<evidence type="ECO:0000313" key="5">
    <source>
        <dbReference type="Proteomes" id="UP000572817"/>
    </source>
</evidence>
<dbReference type="EMBL" id="WWBZ02000062">
    <property type="protein sequence ID" value="KAF4303562.1"/>
    <property type="molecule type" value="Genomic_DNA"/>
</dbReference>
<evidence type="ECO:0000256" key="3">
    <source>
        <dbReference type="SAM" id="SignalP"/>
    </source>
</evidence>
<sequence>MFLISCLAWLDALRGFSGAEKLAYSDEIRQCMLHDRDWSLETLVGCPTELFYEIGKVLLAGRNWGAGALPLYEFQEILERSDDFLLNWDADSAAFPTQDPEWKFLAEAYRYACILRVRRFPKPKLSFPPEDERIRGPVTAILDAAARTPMDSPFYKRLLFPLFLAGADTSSPHQYHYVQLCINQIKQSTGFQHQSMTQLLKKVWEERPLNPDGWRNVPWMEWTCSSLLKVQHAFLFF</sequence>